<evidence type="ECO:0000256" key="5">
    <source>
        <dbReference type="ARBA" id="ARBA00023157"/>
    </source>
</evidence>
<protein>
    <submittedName>
        <fullName evidence="8">S1/P1 nuclease</fullName>
    </submittedName>
</protein>
<keyword evidence="7" id="KW-0732">Signal</keyword>
<comment type="caution">
    <text evidence="8">The sequence shown here is derived from an EMBL/GenBank/DDBJ whole genome shotgun (WGS) entry which is preliminary data.</text>
</comment>
<dbReference type="GO" id="GO:0016788">
    <property type="term" value="F:hydrolase activity, acting on ester bonds"/>
    <property type="evidence" value="ECO:0007669"/>
    <property type="project" value="InterPro"/>
</dbReference>
<keyword evidence="1" id="KW-0540">Nuclease</keyword>
<gene>
    <name evidence="8" type="ORF">G9X64_29565</name>
</gene>
<dbReference type="CDD" id="cd11010">
    <property type="entry name" value="S1-P1_nuclease"/>
    <property type="match status" value="1"/>
</dbReference>
<keyword evidence="4" id="KW-0378">Hydrolase</keyword>
<dbReference type="GO" id="GO:0006308">
    <property type="term" value="P:DNA catabolic process"/>
    <property type="evidence" value="ECO:0007669"/>
    <property type="project" value="InterPro"/>
</dbReference>
<keyword evidence="2" id="KW-0479">Metal-binding</keyword>
<dbReference type="Pfam" id="PF02265">
    <property type="entry name" value="S1-P1_nuclease"/>
    <property type="match status" value="1"/>
</dbReference>
<evidence type="ECO:0000256" key="7">
    <source>
        <dbReference type="SAM" id="SignalP"/>
    </source>
</evidence>
<keyword evidence="9" id="KW-1185">Reference proteome</keyword>
<evidence type="ECO:0000313" key="8">
    <source>
        <dbReference type="EMBL" id="NNU40560.1"/>
    </source>
</evidence>
<dbReference type="RefSeq" id="WP_171377918.1">
    <property type="nucleotide sequence ID" value="NZ_JABFCN010000052.1"/>
</dbReference>
<feature type="chain" id="PRO_5030846277" evidence="7">
    <location>
        <begin position="23"/>
        <end position="328"/>
    </location>
</feature>
<dbReference type="EMBL" id="JABFCN010000052">
    <property type="protein sequence ID" value="NNU40560.1"/>
    <property type="molecule type" value="Genomic_DNA"/>
</dbReference>
<dbReference type="GO" id="GO:0003676">
    <property type="term" value="F:nucleic acid binding"/>
    <property type="evidence" value="ECO:0007669"/>
    <property type="project" value="InterPro"/>
</dbReference>
<feature type="signal peptide" evidence="7">
    <location>
        <begin position="1"/>
        <end position="22"/>
    </location>
</feature>
<evidence type="ECO:0000313" key="9">
    <source>
        <dbReference type="Proteomes" id="UP000519972"/>
    </source>
</evidence>
<dbReference type="AlphaFoldDB" id="A0A7Y3SBK5"/>
<sequence>MRKFATTAALAVSMLFSTTSYAWWDAGHMRVAAIAYEQLSPQAKAEASRLLKLNPKYSEWAAAVPAKPDGTPGDVDQYAFIRASVWADDIKTYKDYTRDNDTATGPDAARNIGYSDKLVHEYWHYKDIPFSTDGSTWPTQDPVNAETQIKLFLAALPKSAGKDDGIRSCDLSWLIHLVGDVHQPLHSTAYFNKALHMMWMDRNKPDLGDRGGNEIAVVPADGKETKLHFYWDSMFGGYSTPLGAIADNRTDRIPAPGDAFAKEVDPGQWLEESHDLALQFAYAAPVALDPQQPVTLSREYETNARKVAEAQISLAGYRLANVLNEAFK</sequence>
<keyword evidence="6" id="KW-0325">Glycoprotein</keyword>
<dbReference type="InterPro" id="IPR008947">
    <property type="entry name" value="PLipase_C/P1_nuclease_dom_sf"/>
</dbReference>
<evidence type="ECO:0000256" key="3">
    <source>
        <dbReference type="ARBA" id="ARBA00022759"/>
    </source>
</evidence>
<evidence type="ECO:0000256" key="4">
    <source>
        <dbReference type="ARBA" id="ARBA00022801"/>
    </source>
</evidence>
<name>A0A7Y3SBK5_9HYPH</name>
<accession>A0A7Y3SBK5</accession>
<evidence type="ECO:0000256" key="1">
    <source>
        <dbReference type="ARBA" id="ARBA00022722"/>
    </source>
</evidence>
<dbReference type="PANTHER" id="PTHR33146">
    <property type="entry name" value="ENDONUCLEASE 4"/>
    <property type="match status" value="1"/>
</dbReference>
<dbReference type="GO" id="GO:0046872">
    <property type="term" value="F:metal ion binding"/>
    <property type="evidence" value="ECO:0007669"/>
    <property type="project" value="UniProtKB-KW"/>
</dbReference>
<organism evidence="8 9">
    <name type="scientific">Rhizobium sophorae</name>
    <dbReference type="NCBI Taxonomy" id="1535242"/>
    <lineage>
        <taxon>Bacteria</taxon>
        <taxon>Pseudomonadati</taxon>
        <taxon>Pseudomonadota</taxon>
        <taxon>Alphaproteobacteria</taxon>
        <taxon>Hyphomicrobiales</taxon>
        <taxon>Rhizobiaceae</taxon>
        <taxon>Rhizobium/Agrobacterium group</taxon>
        <taxon>Rhizobium</taxon>
    </lineage>
</organism>
<keyword evidence="5" id="KW-1015">Disulfide bond</keyword>
<dbReference type="InterPro" id="IPR003154">
    <property type="entry name" value="S1/P1nuclease"/>
</dbReference>
<reference evidence="8 9" key="1">
    <citation type="submission" date="2020-02" db="EMBL/GenBank/DDBJ databases">
        <authorList>
            <person name="Sun Q."/>
        </authorList>
    </citation>
    <scope>NUCLEOTIDE SEQUENCE [LARGE SCALE GENOMIC DNA]</scope>
    <source>
        <strain evidence="8 9">CCBAU 03386</strain>
    </source>
</reference>
<dbReference type="PANTHER" id="PTHR33146:SF10">
    <property type="entry name" value="STRAND-SPECIFIC NUCLEASE, PUTATIVE-RELATED"/>
    <property type="match status" value="1"/>
</dbReference>
<dbReference type="Proteomes" id="UP000519972">
    <property type="component" value="Unassembled WGS sequence"/>
</dbReference>
<proteinExistence type="predicted"/>
<dbReference type="Gene3D" id="1.10.575.10">
    <property type="entry name" value="P1 Nuclease"/>
    <property type="match status" value="1"/>
</dbReference>
<evidence type="ECO:0000256" key="2">
    <source>
        <dbReference type="ARBA" id="ARBA00022723"/>
    </source>
</evidence>
<dbReference type="GO" id="GO:0004519">
    <property type="term" value="F:endonuclease activity"/>
    <property type="evidence" value="ECO:0007669"/>
    <property type="project" value="UniProtKB-KW"/>
</dbReference>
<keyword evidence="3" id="KW-0255">Endonuclease</keyword>
<dbReference type="SUPFAM" id="SSF48537">
    <property type="entry name" value="Phospholipase C/P1 nuclease"/>
    <property type="match status" value="1"/>
</dbReference>
<evidence type="ECO:0000256" key="6">
    <source>
        <dbReference type="ARBA" id="ARBA00023180"/>
    </source>
</evidence>